<sequence>MPKYRRMKHIEDSNGASGEDPEYGAIFMSNSSTRRECLRRELFGLPVGLAGFVKQVKAGMMLFLFEFESRELHGVFEACSDGGINIEPNAFRSSGKQFPAQVKFKEKWRCRPLTESEFRHSIAENYFTAKKFNFGLSKAQVQRLLKLFSSKKVGSSRRRNVAVAKSERNLRNTVGNCGFGDRYVGETDTDVDREFPVRGHRLGHRLTENSGFGDESNIGLEYDPSKGIEYSRDTSGVFRRLVDPKLHGLNERVGYDSKMNNSFGTDAATNNSNYSLVNDRRVPKNRIHSASGWLENEYHEKDGIAQESSWSNDKEHLNFEADPVVPAQSSGPLDLPYGTNSGCYDPCESLIMGDATIKSSGHDLGAPNVDSLGSSSFTANSNYHLREEILPGGGYVGGNFPSETVQPFPDEPNGTSMNKTSCLGLDYYIPMPIEYREYQTNSDMTGVTCSEYESESMNGHLRHSQLPGLITSPGATENMRNFERLSYSGHSIYPSFAYPLSSRDLSPKYGVNNEISAYQHQEDFGGCGHVSLPNNMVARGFSIYPSFIHPSRLGDGADVYPEKKTHHEVQAYQHHEESGSDAFDSNNRVIGIKDRVNPAELERNRTRVSVFKRLSTSLEEPDAEQDPASDTESVDEVMAFLNDCHKDWMEQKRPNKSNPEDFVKTKIKNEKTRTSKVLDNDLMLPFIETTPDYLLDCEESMEQSAQKLPFIDFKRRSRAQKSLGNPTQGCKDSPEHSASQNKKRKLLRPKLIVDDSEKGRGNNDDPHEIVLASQSAPEVPFPDLLGCEDR</sequence>
<dbReference type="InterPro" id="IPR013989">
    <property type="entry name" value="Dev_and_cell_death_domain"/>
</dbReference>
<dbReference type="Proteomes" id="UP001558713">
    <property type="component" value="Unassembled WGS sequence"/>
</dbReference>
<dbReference type="PANTHER" id="PTHR46444">
    <property type="entry name" value="DCD (DEVELOPMENT AND CELL DEATH) DOMAIN PROTEIN-RELATED"/>
    <property type="match status" value="1"/>
</dbReference>
<comment type="caution">
    <text evidence="3">The sequence shown here is derived from an EMBL/GenBank/DDBJ whole genome shotgun (WGS) entry which is preliminary data.</text>
</comment>
<dbReference type="PROSITE" id="PS51222">
    <property type="entry name" value="DCD"/>
    <property type="match status" value="1"/>
</dbReference>
<keyword evidence="4" id="KW-1185">Reference proteome</keyword>
<reference evidence="3 4" key="1">
    <citation type="submission" date="2024-04" db="EMBL/GenBank/DDBJ databases">
        <title>Genome assembly C_amara_ONT_v2.</title>
        <authorList>
            <person name="Yant L."/>
            <person name="Moore C."/>
            <person name="Slenker M."/>
        </authorList>
    </citation>
    <scope>NUCLEOTIDE SEQUENCE [LARGE SCALE GENOMIC DNA]</scope>
    <source>
        <tissue evidence="3">Leaf</tissue>
    </source>
</reference>
<evidence type="ECO:0000256" key="1">
    <source>
        <dbReference type="SAM" id="MobiDB-lite"/>
    </source>
</evidence>
<evidence type="ECO:0000259" key="2">
    <source>
        <dbReference type="PROSITE" id="PS51222"/>
    </source>
</evidence>
<feature type="region of interest" description="Disordered" evidence="1">
    <location>
        <begin position="719"/>
        <end position="790"/>
    </location>
</feature>
<feature type="domain" description="DCD" evidence="2">
    <location>
        <begin position="20"/>
        <end position="150"/>
    </location>
</feature>
<evidence type="ECO:0000313" key="3">
    <source>
        <dbReference type="EMBL" id="KAL1194771.1"/>
    </source>
</evidence>
<proteinExistence type="predicted"/>
<organism evidence="3 4">
    <name type="scientific">Cardamine amara subsp. amara</name>
    <dbReference type="NCBI Taxonomy" id="228776"/>
    <lineage>
        <taxon>Eukaryota</taxon>
        <taxon>Viridiplantae</taxon>
        <taxon>Streptophyta</taxon>
        <taxon>Embryophyta</taxon>
        <taxon>Tracheophyta</taxon>
        <taxon>Spermatophyta</taxon>
        <taxon>Magnoliopsida</taxon>
        <taxon>eudicotyledons</taxon>
        <taxon>Gunneridae</taxon>
        <taxon>Pentapetalae</taxon>
        <taxon>rosids</taxon>
        <taxon>malvids</taxon>
        <taxon>Brassicales</taxon>
        <taxon>Brassicaceae</taxon>
        <taxon>Cardamineae</taxon>
        <taxon>Cardamine</taxon>
    </lineage>
</organism>
<name>A0ABD0ZJE4_CARAN</name>
<dbReference type="Pfam" id="PF10539">
    <property type="entry name" value="Dev_Cell_Death"/>
    <property type="match status" value="1"/>
</dbReference>
<gene>
    <name evidence="3" type="ORF">V5N11_029717</name>
</gene>
<protein>
    <submittedName>
        <fullName evidence="3">B2 protein</fullName>
    </submittedName>
</protein>
<feature type="compositionally biased region" description="Polar residues" evidence="1">
    <location>
        <begin position="720"/>
        <end position="740"/>
    </location>
</feature>
<dbReference type="PANTHER" id="PTHR46444:SF9">
    <property type="entry name" value="DCD (DEVELOPMENT AND CELL DEATH) DOMAIN PROTEIN"/>
    <property type="match status" value="1"/>
</dbReference>
<feature type="compositionally biased region" description="Basic and acidic residues" evidence="1">
    <location>
        <begin position="751"/>
        <end position="768"/>
    </location>
</feature>
<dbReference type="EMBL" id="JBANAX010000747">
    <property type="protein sequence ID" value="KAL1194771.1"/>
    <property type="molecule type" value="Genomic_DNA"/>
</dbReference>
<dbReference type="AlphaFoldDB" id="A0ABD0ZJE4"/>
<accession>A0ABD0ZJE4</accession>
<evidence type="ECO:0000313" key="4">
    <source>
        <dbReference type="Proteomes" id="UP001558713"/>
    </source>
</evidence>
<dbReference type="SMART" id="SM00767">
    <property type="entry name" value="DCD"/>
    <property type="match status" value="1"/>
</dbReference>